<feature type="domain" description="SUF system FeS cluster assembly SufBD core" evidence="2">
    <location>
        <begin position="173"/>
        <end position="404"/>
    </location>
</feature>
<dbReference type="NCBIfam" id="TIGR01981">
    <property type="entry name" value="sufD"/>
    <property type="match status" value="1"/>
</dbReference>
<dbReference type="Proteomes" id="UP000593802">
    <property type="component" value="Chromosome"/>
</dbReference>
<dbReference type="InterPro" id="IPR037284">
    <property type="entry name" value="SUF_FeS_clus_asmbl_SufBD_sf"/>
</dbReference>
<dbReference type="InterPro" id="IPR000825">
    <property type="entry name" value="SUF_FeS_clus_asmbl_SufBD_core"/>
</dbReference>
<evidence type="ECO:0000313" key="4">
    <source>
        <dbReference type="EMBL" id="BCJ87060.1"/>
    </source>
</evidence>
<reference evidence="4 5" key="1">
    <citation type="submission" date="2020-08" db="EMBL/GenBank/DDBJ databases">
        <title>Complete Genome Sequence of Effusibacillus dendaii Strain skT53, Isolated from Farmland soil.</title>
        <authorList>
            <person name="Konishi T."/>
            <person name="Kawasaki H."/>
        </authorList>
    </citation>
    <scope>NUCLEOTIDE SEQUENCE [LARGE SCALE GENOMIC DNA]</scope>
    <source>
        <strain evidence="5">skT53</strain>
    </source>
</reference>
<dbReference type="EMBL" id="AP023366">
    <property type="protein sequence ID" value="BCJ87060.1"/>
    <property type="molecule type" value="Genomic_DNA"/>
</dbReference>
<protein>
    <submittedName>
        <fullName evidence="4">FeS cluster assembly protein SufD</fullName>
    </submittedName>
</protein>
<dbReference type="InterPro" id="IPR011542">
    <property type="entry name" value="SUF_FeS_clus_asmbl_SufD"/>
</dbReference>
<dbReference type="SUPFAM" id="SSF101960">
    <property type="entry name" value="Stabilizer of iron transporter SufD"/>
    <property type="match status" value="1"/>
</dbReference>
<proteinExistence type="inferred from homology"/>
<dbReference type="InterPro" id="IPR055346">
    <property type="entry name" value="Fe-S_cluster_assembly_SufBD"/>
</dbReference>
<sequence>MSKVISSAISPAVTTLENRFNEPKWAKQIRTEALAAYESMDLPKEDEGWRNLRLKEVPLDSLVPLADQKETPDSVRSRISPDAAGVLVHYNSDVTETKLNPDLASKGVILTSLQEAIAKHPDKVEKYFGQLYNTKESKFAALHYALRTGGAFLYVPKNVVIETPIQLFTYGDQPNVGIFNHTLIVAESFSQFTVLEYSASDLGGSNAIHSGAVEIFAADGAKVSYVILQNFDQGIYSFYPRRAKIGRDAEVNWAAAELGGKIARSENTSYVDGEGAQSNAVVVFFGSDEQSLDVSAQMIHTGRNSFSDILAKGVMGDKGKTIWRGLGYIKPGAKGSSTFQRENSLILSDGAKGDAIPGLLIEETDVAGAGHAATVGRIDETQLFYLQSRGISLKQAQKMIVEGFFGSVIELIPVESVRKEVQSLVDRKLGW</sequence>
<dbReference type="KEGG" id="eff:skT53_20450"/>
<dbReference type="InterPro" id="IPR045595">
    <property type="entry name" value="SufBD_N"/>
</dbReference>
<keyword evidence="5" id="KW-1185">Reference proteome</keyword>
<dbReference type="PANTHER" id="PTHR30508">
    <property type="entry name" value="FES CLUSTER ASSEMBLY PROTEIN SUF"/>
    <property type="match status" value="1"/>
</dbReference>
<evidence type="ECO:0000259" key="3">
    <source>
        <dbReference type="Pfam" id="PF19295"/>
    </source>
</evidence>
<feature type="domain" description="SUF system FeS cluster assembly SufBD N-terminal" evidence="3">
    <location>
        <begin position="85"/>
        <end position="167"/>
    </location>
</feature>
<gene>
    <name evidence="4" type="primary">sufD</name>
    <name evidence="4" type="ORF">skT53_20450</name>
</gene>
<evidence type="ECO:0000256" key="1">
    <source>
        <dbReference type="ARBA" id="ARBA00043967"/>
    </source>
</evidence>
<evidence type="ECO:0000259" key="2">
    <source>
        <dbReference type="Pfam" id="PF01458"/>
    </source>
</evidence>
<comment type="similarity">
    <text evidence="1">Belongs to the iron-sulfur cluster assembly SufBD family.</text>
</comment>
<evidence type="ECO:0000313" key="5">
    <source>
        <dbReference type="Proteomes" id="UP000593802"/>
    </source>
</evidence>
<name>A0A7I8DET2_9BACL</name>
<dbReference type="PANTHER" id="PTHR30508:SF1">
    <property type="entry name" value="UPF0051 PROTEIN ABCI8, CHLOROPLASTIC-RELATED"/>
    <property type="match status" value="1"/>
</dbReference>
<accession>A0A7I8DET2</accession>
<dbReference type="GO" id="GO:0016226">
    <property type="term" value="P:iron-sulfur cluster assembly"/>
    <property type="evidence" value="ECO:0007669"/>
    <property type="project" value="InterPro"/>
</dbReference>
<dbReference type="Pfam" id="PF19295">
    <property type="entry name" value="SufBD_N"/>
    <property type="match status" value="1"/>
</dbReference>
<organism evidence="4 5">
    <name type="scientific">Effusibacillus dendaii</name>
    <dbReference type="NCBI Taxonomy" id="2743772"/>
    <lineage>
        <taxon>Bacteria</taxon>
        <taxon>Bacillati</taxon>
        <taxon>Bacillota</taxon>
        <taxon>Bacilli</taxon>
        <taxon>Bacillales</taxon>
        <taxon>Alicyclobacillaceae</taxon>
        <taxon>Effusibacillus</taxon>
    </lineage>
</organism>
<dbReference type="Pfam" id="PF01458">
    <property type="entry name" value="SUFBD_core"/>
    <property type="match status" value="1"/>
</dbReference>
<dbReference type="RefSeq" id="WP_200756688.1">
    <property type="nucleotide sequence ID" value="NZ_AP023366.1"/>
</dbReference>
<dbReference type="AlphaFoldDB" id="A0A7I8DET2"/>